<sequence length="164" mass="18375">MGFDRDALLPFLKATSTISIGMFAGGAIYINVVEHPSRMTLDTKTCHKQWKESFDRARVFQGRLALIGAVSSVGAYFCKPSSGLTYLLGGCTMALIFPYTLFILKPASIDPIYADYDKLVARESEEFVRNTIEKWNKYHAVRSVLSLTVLVELVAQILHQTPFF</sequence>
<keyword evidence="1" id="KW-0472">Membrane</keyword>
<dbReference type="GeneID" id="116306438"/>
<accession>A0A6P8J494</accession>
<evidence type="ECO:0000256" key="1">
    <source>
        <dbReference type="SAM" id="Phobius"/>
    </source>
</evidence>
<dbReference type="RefSeq" id="XP_031572365.1">
    <property type="nucleotide sequence ID" value="XM_031716505.1"/>
</dbReference>
<dbReference type="Proteomes" id="UP000515163">
    <property type="component" value="Unplaced"/>
</dbReference>
<dbReference type="OrthoDB" id="5954308at2759"/>
<dbReference type="PANTHER" id="PTHR36535:SF1">
    <property type="entry name" value="DUF1772 DOMAIN-CONTAINING PROTEIN"/>
    <property type="match status" value="1"/>
</dbReference>
<organism evidence="2 3">
    <name type="scientific">Actinia tenebrosa</name>
    <name type="common">Australian red waratah sea anemone</name>
    <dbReference type="NCBI Taxonomy" id="6105"/>
    <lineage>
        <taxon>Eukaryota</taxon>
        <taxon>Metazoa</taxon>
        <taxon>Cnidaria</taxon>
        <taxon>Anthozoa</taxon>
        <taxon>Hexacorallia</taxon>
        <taxon>Actiniaria</taxon>
        <taxon>Actiniidae</taxon>
        <taxon>Actinia</taxon>
    </lineage>
</organism>
<dbReference type="AlphaFoldDB" id="A0A6P8J494"/>
<dbReference type="KEGG" id="aten:116306438"/>
<dbReference type="InterPro" id="IPR013901">
    <property type="entry name" value="Anthrone_oxy"/>
</dbReference>
<gene>
    <name evidence="3" type="primary">LOC116306438</name>
</gene>
<feature type="transmembrane region" description="Helical" evidence="1">
    <location>
        <begin position="12"/>
        <end position="32"/>
    </location>
</feature>
<feature type="transmembrane region" description="Helical" evidence="1">
    <location>
        <begin position="83"/>
        <end position="104"/>
    </location>
</feature>
<reference evidence="3" key="1">
    <citation type="submission" date="2025-08" db="UniProtKB">
        <authorList>
            <consortium name="RefSeq"/>
        </authorList>
    </citation>
    <scope>IDENTIFICATION</scope>
    <source>
        <tissue evidence="3">Tentacle</tissue>
    </source>
</reference>
<protein>
    <submittedName>
        <fullName evidence="3">Uncharacterized protein LOC116306438</fullName>
    </submittedName>
</protein>
<dbReference type="InParanoid" id="A0A6P8J494"/>
<evidence type="ECO:0000313" key="3">
    <source>
        <dbReference type="RefSeq" id="XP_031572365.1"/>
    </source>
</evidence>
<dbReference type="PANTHER" id="PTHR36535">
    <property type="entry name" value="YALI0E30327P"/>
    <property type="match status" value="1"/>
</dbReference>
<keyword evidence="2" id="KW-1185">Reference proteome</keyword>
<evidence type="ECO:0000313" key="2">
    <source>
        <dbReference type="Proteomes" id="UP000515163"/>
    </source>
</evidence>
<keyword evidence="1" id="KW-1133">Transmembrane helix</keyword>
<dbReference type="Pfam" id="PF08592">
    <property type="entry name" value="Anthrone_oxy"/>
    <property type="match status" value="1"/>
</dbReference>
<keyword evidence="1" id="KW-0812">Transmembrane</keyword>
<name>A0A6P8J494_ACTTE</name>
<proteinExistence type="predicted"/>